<accession>A0ACC2CES0</accession>
<evidence type="ECO:0000313" key="1">
    <source>
        <dbReference type="EMBL" id="KAJ7540484.1"/>
    </source>
</evidence>
<proteinExistence type="predicted"/>
<keyword evidence="2" id="KW-1185">Reference proteome</keyword>
<dbReference type="EMBL" id="CM055101">
    <property type="protein sequence ID" value="KAJ7540484.1"/>
    <property type="molecule type" value="Genomic_DNA"/>
</dbReference>
<comment type="caution">
    <text evidence="1">The sequence shown here is derived from an EMBL/GenBank/DDBJ whole genome shotgun (WGS) entry which is preliminary data.</text>
</comment>
<gene>
    <name evidence="1" type="ORF">O6H91_10G017300</name>
</gene>
<protein>
    <submittedName>
        <fullName evidence="1">Uncharacterized protein</fullName>
    </submittedName>
</protein>
<name>A0ACC2CES0_DIPCM</name>
<organism evidence="1 2">
    <name type="scientific">Diphasiastrum complanatum</name>
    <name type="common">Issler's clubmoss</name>
    <name type="synonym">Lycopodium complanatum</name>
    <dbReference type="NCBI Taxonomy" id="34168"/>
    <lineage>
        <taxon>Eukaryota</taxon>
        <taxon>Viridiplantae</taxon>
        <taxon>Streptophyta</taxon>
        <taxon>Embryophyta</taxon>
        <taxon>Tracheophyta</taxon>
        <taxon>Lycopodiopsida</taxon>
        <taxon>Lycopodiales</taxon>
        <taxon>Lycopodiaceae</taxon>
        <taxon>Lycopodioideae</taxon>
        <taxon>Diphasiastrum</taxon>
    </lineage>
</organism>
<sequence>MMEPGEDYGATNMGEFWNNIWTVEEGRAMAAAMIGNVDTDSDSQKKLQEASVKRPRTLTRKTVDQVWKEIQRQNRQQEHEEQEQKKQQQGRQQRQQWAGGEGEMTLEDFLVKTGVIRDDTGVDTTAKNGTVTSFASTFGGQTPQVKVESIMENQQQLEWYNYQLNQQQQQQFLLQQQQQQEQAEAAAATITGLAKRTDPVEGILLPGNIDNMLEAPINIGPGLIRENLSTKRSLYPGLASSAGPDTPTKRRVYDVGDSAVERRQLRMTKNRESASRSRARKQAYTMELEAEVIQLKQELAQLKRQQVCVTCLQLIFGGKIYQLSSCYNRYSELQFVSKILQHLSSNKWAVG</sequence>
<dbReference type="Proteomes" id="UP001162992">
    <property type="component" value="Chromosome 10"/>
</dbReference>
<evidence type="ECO:0000313" key="2">
    <source>
        <dbReference type="Proteomes" id="UP001162992"/>
    </source>
</evidence>
<reference evidence="2" key="1">
    <citation type="journal article" date="2024" name="Proc. Natl. Acad. Sci. U.S.A.">
        <title>Extraordinary preservation of gene collinearity over three hundred million years revealed in homosporous lycophytes.</title>
        <authorList>
            <person name="Li C."/>
            <person name="Wickell D."/>
            <person name="Kuo L.Y."/>
            <person name="Chen X."/>
            <person name="Nie B."/>
            <person name="Liao X."/>
            <person name="Peng D."/>
            <person name="Ji J."/>
            <person name="Jenkins J."/>
            <person name="Williams M."/>
            <person name="Shu S."/>
            <person name="Plott C."/>
            <person name="Barry K."/>
            <person name="Rajasekar S."/>
            <person name="Grimwood J."/>
            <person name="Han X."/>
            <person name="Sun S."/>
            <person name="Hou Z."/>
            <person name="He W."/>
            <person name="Dai G."/>
            <person name="Sun C."/>
            <person name="Schmutz J."/>
            <person name="Leebens-Mack J.H."/>
            <person name="Li F.W."/>
            <person name="Wang L."/>
        </authorList>
    </citation>
    <scope>NUCLEOTIDE SEQUENCE [LARGE SCALE GENOMIC DNA]</scope>
    <source>
        <strain evidence="2">cv. PW_Plant_1</strain>
    </source>
</reference>